<evidence type="ECO:0000256" key="1">
    <source>
        <dbReference type="RuleBase" id="RU365079"/>
    </source>
</evidence>
<dbReference type="AlphaFoldDB" id="A0A397SJP0"/>
<dbReference type="GO" id="GO:0005744">
    <property type="term" value="C:TIM23 mitochondrial import inner membrane translocase complex"/>
    <property type="evidence" value="ECO:0007669"/>
    <property type="project" value="UniProtKB-UniRule"/>
</dbReference>
<feature type="compositionally biased region" description="Basic residues" evidence="2">
    <location>
        <begin position="155"/>
        <end position="180"/>
    </location>
</feature>
<feature type="region of interest" description="Disordered" evidence="2">
    <location>
        <begin position="243"/>
        <end position="263"/>
    </location>
</feature>
<feature type="region of interest" description="Disordered" evidence="2">
    <location>
        <begin position="93"/>
        <end position="185"/>
    </location>
</feature>
<gene>
    <name evidence="4" type="ORF">C1645_341055</name>
</gene>
<keyword evidence="1" id="KW-0813">Transport</keyword>
<dbReference type="SUPFAM" id="SSF56784">
    <property type="entry name" value="HAD-like"/>
    <property type="match status" value="1"/>
</dbReference>
<feature type="compositionally biased region" description="Polar residues" evidence="2">
    <location>
        <begin position="107"/>
        <end position="118"/>
    </location>
</feature>
<protein>
    <recommendedName>
        <fullName evidence="1">Mitochondrial import inner membrane translocase subunit TIM50</fullName>
    </recommendedName>
</protein>
<dbReference type="GO" id="GO:0015031">
    <property type="term" value="P:protein transport"/>
    <property type="evidence" value="ECO:0007669"/>
    <property type="project" value="UniProtKB-KW"/>
</dbReference>
<dbReference type="InterPro" id="IPR004274">
    <property type="entry name" value="FCP1_dom"/>
</dbReference>
<keyword evidence="5" id="KW-1185">Reference proteome</keyword>
<dbReference type="Gene3D" id="3.40.50.1000">
    <property type="entry name" value="HAD superfamily/HAD-like"/>
    <property type="match status" value="1"/>
</dbReference>
<feature type="compositionally biased region" description="Low complexity" evidence="2">
    <location>
        <begin position="251"/>
        <end position="263"/>
    </location>
</feature>
<comment type="function">
    <text evidence="1">Essential component of the TIM23 complex, a complex that mediates the translocation of transit peptide-containing proteins across the mitochondrial inner membrane.</text>
</comment>
<dbReference type="OrthoDB" id="1711508at2759"/>
<feature type="compositionally biased region" description="Basic and acidic residues" evidence="2">
    <location>
        <begin position="140"/>
        <end position="151"/>
    </location>
</feature>
<reference evidence="4 5" key="1">
    <citation type="submission" date="2018-06" db="EMBL/GenBank/DDBJ databases">
        <title>Comparative genomics reveals the genomic features of Rhizophagus irregularis, R. cerebriforme, R. diaphanum and Gigaspora rosea, and their symbiotic lifestyle signature.</title>
        <authorList>
            <person name="Morin E."/>
            <person name="San Clemente H."/>
            <person name="Chen E.C.H."/>
            <person name="De La Providencia I."/>
            <person name="Hainaut M."/>
            <person name="Kuo A."/>
            <person name="Kohler A."/>
            <person name="Murat C."/>
            <person name="Tang N."/>
            <person name="Roy S."/>
            <person name="Loubradou J."/>
            <person name="Henrissat B."/>
            <person name="Grigoriev I.V."/>
            <person name="Corradi N."/>
            <person name="Roux C."/>
            <person name="Martin F.M."/>
        </authorList>
    </citation>
    <scope>NUCLEOTIDE SEQUENCE [LARGE SCALE GENOMIC DNA]</scope>
    <source>
        <strain evidence="4 5">DAOM 227022</strain>
    </source>
</reference>
<feature type="domain" description="FCP1 homology" evidence="3">
    <location>
        <begin position="298"/>
        <end position="467"/>
    </location>
</feature>
<feature type="compositionally biased region" description="Basic and acidic residues" evidence="2">
    <location>
        <begin position="16"/>
        <end position="43"/>
    </location>
</feature>
<proteinExistence type="inferred from homology"/>
<feature type="compositionally biased region" description="Basic residues" evidence="2">
    <location>
        <begin position="54"/>
        <end position="69"/>
    </location>
</feature>
<keyword evidence="1" id="KW-0653">Protein transport</keyword>
<sequence length="517" mass="61869">MDNPDQRQDVSVSEQTTRKNSIDREREYSSRQVKEIRHYEGKTNDQPSTQESKRARRKAKKDRKRHARLNRIDATMPVRHIPPLKNFHHQIPPGCPQPPLPERFERNQFSTFRQNTTRYDVRTRNDGYMSRRQNYTQPSRDSRRDDYDHYQSRNWNHRKRRPTSPHHRFNHYKRPRFTHRRHDDSNDLSHLIHRRYDDPKDLPPPIHLRYDDSNNLSPIHRRYDDSNDLWRYDDSNDLSPSIHRRYDSNFSPTPIRSSESPEPISSIKESIKHQRIINTQFASQSYLKTANVNSVYLEDPPPKLLVLDLNGTLVYRDNAKRNIILRPHMKKFMKYIFDSNSFFVMVWSSAQPINVDKMVKAAFGQYEKKLVAKWTRKHLNLSDQDYHQKVETIKDLEKVWEELNNRNSTDLPQIIWDQTNTILIDDSCLKAKLQPYNAIHLPDFDDERCKSKNDHELYNVIGYLRKLHNQSNVSAYIKDYPYTPNDNQNSSMSRDYPKNNNDLENEKKERTNNCVTS</sequence>
<keyword evidence="1" id="KW-0496">Mitochondrion</keyword>
<name>A0A397SJP0_9GLOM</name>
<dbReference type="InterPro" id="IPR023214">
    <property type="entry name" value="HAD_sf"/>
</dbReference>
<feature type="region of interest" description="Disordered" evidence="2">
    <location>
        <begin position="479"/>
        <end position="517"/>
    </location>
</feature>
<dbReference type="SMART" id="SM00577">
    <property type="entry name" value="CPDc"/>
    <property type="match status" value="1"/>
</dbReference>
<comment type="subunit">
    <text evidence="1">Component of the TIM23 complex.</text>
</comment>
<feature type="region of interest" description="Disordered" evidence="2">
    <location>
        <begin position="1"/>
        <end position="73"/>
    </location>
</feature>
<dbReference type="STRING" id="658196.A0A397SJP0"/>
<comment type="similarity">
    <text evidence="1">Belongs to the TIM50 family.</text>
</comment>
<evidence type="ECO:0000259" key="3">
    <source>
        <dbReference type="PROSITE" id="PS50969"/>
    </source>
</evidence>
<dbReference type="PROSITE" id="PS50969">
    <property type="entry name" value="FCP1"/>
    <property type="match status" value="1"/>
</dbReference>
<organism evidence="4 5">
    <name type="scientific">Glomus cerebriforme</name>
    <dbReference type="NCBI Taxonomy" id="658196"/>
    <lineage>
        <taxon>Eukaryota</taxon>
        <taxon>Fungi</taxon>
        <taxon>Fungi incertae sedis</taxon>
        <taxon>Mucoromycota</taxon>
        <taxon>Glomeromycotina</taxon>
        <taxon>Glomeromycetes</taxon>
        <taxon>Glomerales</taxon>
        <taxon>Glomeraceae</taxon>
        <taxon>Glomus</taxon>
    </lineage>
</organism>
<dbReference type="EMBL" id="QKYT01000374">
    <property type="protein sequence ID" value="RIA86248.1"/>
    <property type="molecule type" value="Genomic_DNA"/>
</dbReference>
<comment type="caution">
    <text evidence="4">The sequence shown here is derived from an EMBL/GenBank/DDBJ whole genome shotgun (WGS) entry which is preliminary data.</text>
</comment>
<dbReference type="Proteomes" id="UP000265703">
    <property type="component" value="Unassembled WGS sequence"/>
</dbReference>
<dbReference type="InterPro" id="IPR050365">
    <property type="entry name" value="TIM50"/>
</dbReference>
<feature type="compositionally biased region" description="Polar residues" evidence="2">
    <location>
        <begin position="484"/>
        <end position="493"/>
    </location>
</feature>
<evidence type="ECO:0000313" key="4">
    <source>
        <dbReference type="EMBL" id="RIA86248.1"/>
    </source>
</evidence>
<keyword evidence="1" id="KW-0809">Transit peptide</keyword>
<dbReference type="InterPro" id="IPR036412">
    <property type="entry name" value="HAD-like_sf"/>
</dbReference>
<comment type="subcellular location">
    <subcellularLocation>
        <location evidence="1">Mitochondrion inner membrane</location>
        <topology evidence="1">Single-pass membrane protein</topology>
    </subcellularLocation>
</comment>
<evidence type="ECO:0000256" key="2">
    <source>
        <dbReference type="SAM" id="MobiDB-lite"/>
    </source>
</evidence>
<evidence type="ECO:0000313" key="5">
    <source>
        <dbReference type="Proteomes" id="UP000265703"/>
    </source>
</evidence>
<dbReference type="Pfam" id="PF03031">
    <property type="entry name" value="NIF"/>
    <property type="match status" value="1"/>
</dbReference>
<keyword evidence="1" id="KW-0811">Translocation</keyword>
<dbReference type="PANTHER" id="PTHR12210">
    <property type="entry name" value="DULLARD PROTEIN PHOSPHATASE"/>
    <property type="match status" value="1"/>
</dbReference>
<accession>A0A397SJP0</accession>